<sequence length="322" mass="35585">MKKKSGNVGSHRTAGDVTSIRRKLFASGLCGKSKVASSVREKLHSWQGTERYILLRGEHGVEFDLALREMIISQDQDALLYPLILDCRKISSTNSISSLSAALRKPDYAGRSLLFLNGETLTVARRVFLGRWLQSMEEEDAVNGSNRVICVTLSGVPAENNCYSLDEDLLHLCANRLLRLPPLRERTEDIPEMIKSIFAVISGQDILNEEALSQQLLGTFQDCMLEGNFDLLLDTITQSSVINGTSTFDVMRFKELIVKMGGSKSDASDTAVRGDDEVKPEGPSGLGSDDFLDAIHGSKEIRKKTGITNIPFEKYVLNLPKD</sequence>
<dbReference type="SUPFAM" id="SSF52540">
    <property type="entry name" value="P-loop containing nucleoside triphosphate hydrolases"/>
    <property type="match status" value="1"/>
</dbReference>
<dbReference type="Gene3D" id="1.10.8.60">
    <property type="match status" value="1"/>
</dbReference>
<dbReference type="InterPro" id="IPR002078">
    <property type="entry name" value="Sigma_54_int"/>
</dbReference>
<feature type="domain" description="Sigma-54 factor interaction" evidence="2">
    <location>
        <begin position="29"/>
        <end position="241"/>
    </location>
</feature>
<dbReference type="EMBL" id="CP136920">
    <property type="protein sequence ID" value="WOO41373.1"/>
    <property type="molecule type" value="Genomic_DNA"/>
</dbReference>
<protein>
    <recommendedName>
        <fullName evidence="2">Sigma-54 factor interaction domain-containing protein</fullName>
    </recommendedName>
</protein>
<name>A0AAQ3QVA7_9BACT</name>
<dbReference type="PROSITE" id="PS50045">
    <property type="entry name" value="SIGMA54_INTERACT_4"/>
    <property type="match status" value="1"/>
</dbReference>
<dbReference type="RefSeq" id="WP_317833855.1">
    <property type="nucleotide sequence ID" value="NZ_CP136920.1"/>
</dbReference>
<evidence type="ECO:0000259" key="2">
    <source>
        <dbReference type="PROSITE" id="PS50045"/>
    </source>
</evidence>
<evidence type="ECO:0000313" key="4">
    <source>
        <dbReference type="Proteomes" id="UP001304300"/>
    </source>
</evidence>
<gene>
    <name evidence="3" type="ORF">RZN69_22365</name>
</gene>
<proteinExistence type="predicted"/>
<dbReference type="AlphaFoldDB" id="A0AAQ3QVA7"/>
<evidence type="ECO:0000256" key="1">
    <source>
        <dbReference type="SAM" id="MobiDB-lite"/>
    </source>
</evidence>
<evidence type="ECO:0000313" key="3">
    <source>
        <dbReference type="EMBL" id="WOO41373.1"/>
    </source>
</evidence>
<dbReference type="InterPro" id="IPR027417">
    <property type="entry name" value="P-loop_NTPase"/>
</dbReference>
<dbReference type="GO" id="GO:0005524">
    <property type="term" value="F:ATP binding"/>
    <property type="evidence" value="ECO:0007669"/>
    <property type="project" value="InterPro"/>
</dbReference>
<dbReference type="GO" id="GO:0006355">
    <property type="term" value="P:regulation of DNA-templated transcription"/>
    <property type="evidence" value="ECO:0007669"/>
    <property type="project" value="InterPro"/>
</dbReference>
<dbReference type="Proteomes" id="UP001304300">
    <property type="component" value="Chromosome"/>
</dbReference>
<reference evidence="3 4" key="1">
    <citation type="submission" date="2023-10" db="EMBL/GenBank/DDBJ databases">
        <title>Rubellicoccus peritrichatus gen. nov., sp. nov., isolated from an algae of coral reef tank.</title>
        <authorList>
            <person name="Luo J."/>
        </authorList>
    </citation>
    <scope>NUCLEOTIDE SEQUENCE [LARGE SCALE GENOMIC DNA]</scope>
    <source>
        <strain evidence="3 4">CR14</strain>
    </source>
</reference>
<organism evidence="3 4">
    <name type="scientific">Rubellicoccus peritrichatus</name>
    <dbReference type="NCBI Taxonomy" id="3080537"/>
    <lineage>
        <taxon>Bacteria</taxon>
        <taxon>Pseudomonadati</taxon>
        <taxon>Verrucomicrobiota</taxon>
        <taxon>Opitutia</taxon>
        <taxon>Puniceicoccales</taxon>
        <taxon>Cerasicoccaceae</taxon>
        <taxon>Rubellicoccus</taxon>
    </lineage>
</organism>
<accession>A0AAQ3QVA7</accession>
<feature type="region of interest" description="Disordered" evidence="1">
    <location>
        <begin position="264"/>
        <end position="289"/>
    </location>
</feature>
<keyword evidence="4" id="KW-1185">Reference proteome</keyword>